<protein>
    <submittedName>
        <fullName evidence="2">ParA family protein</fullName>
    </submittedName>
</protein>
<dbReference type="SUPFAM" id="SSF52540">
    <property type="entry name" value="P-loop containing nucleoside triphosphate hydrolases"/>
    <property type="match status" value="1"/>
</dbReference>
<evidence type="ECO:0000259" key="1">
    <source>
        <dbReference type="Pfam" id="PF01656"/>
    </source>
</evidence>
<dbReference type="RefSeq" id="WP_269662434.1">
    <property type="nucleotide sequence ID" value="NZ_CP114413.1"/>
</dbReference>
<sequence>MTTETGTRGRIVTFYSFKGGVGRTMALANVGWILASGGYRVLVVDFDLEAPGLHRYLQPLLIDADLRSTDGILELVQGYVREVLRPPSEDEPDDEDWLRTWLRPSRYVTGTGLRLPSGGRLDLMPAGRQQVSYAAALTTFNWSRFYEALGGGVFLQALRGRLAEAYDYVLIDSRTGVADTAAICTVALPDVLVACFAYNAQSIEGTATRAQAVRRSAPRPVRVLPTPMPVEDHELERLERARDLARETFAPCLSWLDPDDRERYWGEVEIPFRSFHAYGEIPATVSDRPRDPHTLLAAYERLASWISDGAVTSLAPLPPEERQRLMAAYRTRTPYPDYPSR</sequence>
<evidence type="ECO:0000313" key="2">
    <source>
        <dbReference type="EMBL" id="WAZ24949.1"/>
    </source>
</evidence>
<dbReference type="InterPro" id="IPR050678">
    <property type="entry name" value="DNA_Partitioning_ATPase"/>
</dbReference>
<gene>
    <name evidence="2" type="ORF">STRCI_006406</name>
</gene>
<dbReference type="Gene3D" id="3.40.50.300">
    <property type="entry name" value="P-loop containing nucleotide triphosphate hydrolases"/>
    <property type="match status" value="1"/>
</dbReference>
<feature type="domain" description="CobQ/CobB/MinD/ParA nucleotide binding" evidence="1">
    <location>
        <begin position="13"/>
        <end position="243"/>
    </location>
</feature>
<dbReference type="InterPro" id="IPR002586">
    <property type="entry name" value="CobQ/CobB/MinD/ParA_Nub-bd_dom"/>
</dbReference>
<dbReference type="Pfam" id="PF01656">
    <property type="entry name" value="CbiA"/>
    <property type="match status" value="1"/>
</dbReference>
<dbReference type="PANTHER" id="PTHR13696">
    <property type="entry name" value="P-LOOP CONTAINING NUCLEOSIDE TRIPHOSPHATE HYDROLASE"/>
    <property type="match status" value="1"/>
</dbReference>
<accession>A0ABY7KPZ2</accession>
<dbReference type="InterPro" id="IPR027417">
    <property type="entry name" value="P-loop_NTPase"/>
</dbReference>
<dbReference type="Proteomes" id="UP001164439">
    <property type="component" value="Chromosome"/>
</dbReference>
<name>A0ABY7KPZ2_9ACTN</name>
<evidence type="ECO:0000313" key="3">
    <source>
        <dbReference type="Proteomes" id="UP001164439"/>
    </source>
</evidence>
<organism evidence="2 3">
    <name type="scientific">Streptomyces cinnabarinus</name>
    <dbReference type="NCBI Taxonomy" id="67287"/>
    <lineage>
        <taxon>Bacteria</taxon>
        <taxon>Bacillati</taxon>
        <taxon>Actinomycetota</taxon>
        <taxon>Actinomycetes</taxon>
        <taxon>Kitasatosporales</taxon>
        <taxon>Streptomycetaceae</taxon>
        <taxon>Streptomyces</taxon>
    </lineage>
</organism>
<dbReference type="EMBL" id="CP114413">
    <property type="protein sequence ID" value="WAZ24949.1"/>
    <property type="molecule type" value="Genomic_DNA"/>
</dbReference>
<keyword evidence="3" id="KW-1185">Reference proteome</keyword>
<dbReference type="PANTHER" id="PTHR13696:SF52">
    <property type="entry name" value="PARA FAMILY PROTEIN CT_582"/>
    <property type="match status" value="1"/>
</dbReference>
<dbReference type="NCBIfam" id="NF047398">
    <property type="entry name" value="AAA_KGGVGR"/>
    <property type="match status" value="1"/>
</dbReference>
<reference evidence="2" key="1">
    <citation type="submission" date="2022-12" db="EMBL/GenBank/DDBJ databases">
        <authorList>
            <person name="Ruckert C."/>
            <person name="Busche T."/>
            <person name="Kalinowski J."/>
            <person name="Wittmann C."/>
        </authorList>
    </citation>
    <scope>NUCLEOTIDE SEQUENCE</scope>
    <source>
        <strain evidence="2">DSM 40467</strain>
    </source>
</reference>
<proteinExistence type="predicted"/>